<evidence type="ECO:0000313" key="4">
    <source>
        <dbReference type="Proteomes" id="UP001155163"/>
    </source>
</evidence>
<protein>
    <submittedName>
        <fullName evidence="3">DUF637 domain-containing protein</fullName>
    </submittedName>
</protein>
<comment type="caution">
    <text evidence="3">The sequence shown here is derived from an EMBL/GenBank/DDBJ whole genome shotgun (WGS) entry which is preliminary data.</text>
</comment>
<dbReference type="Gene3D" id="2.160.20.10">
    <property type="entry name" value="Single-stranded right-handed beta-helix, Pectin lyase-like"/>
    <property type="match status" value="1"/>
</dbReference>
<organism evidence="3 4">
    <name type="scientific">Pseudomonas morbosilactucae</name>
    <dbReference type="NCBI Taxonomy" id="2938197"/>
    <lineage>
        <taxon>Bacteria</taxon>
        <taxon>Pseudomonadati</taxon>
        <taxon>Pseudomonadota</taxon>
        <taxon>Gammaproteobacteria</taxon>
        <taxon>Pseudomonadales</taxon>
        <taxon>Pseudomonadaceae</taxon>
        <taxon>Pseudomonas</taxon>
    </lineage>
</organism>
<sequence length="2278" mass="235262">MAGKSAHVIVSNPHGITCDGCGFINTPKATLTTGRPVIDTKGQLKSYDVDGGAVTIEGRGLNASNVGSFEIITRSAQINAELHAKDLTIVTGRNEVDAKTLAATAKAPDGSQAPQLAIDSSALGGMYAGAIKLVGTESGVGVKLAGDMAASGGDLQIDVNGKLSMARASAAGDVKLQAQDIALNDTVYAAKKAKVVARNQVTVNKQLAAAGDVHLQGSQIVNQGQVNAGLDAEGGLDGNSHLHLEGGSLSNQGLINSQGRLSADLQQLDNRQGTLQATRGELRATVAGALDNRGGQLLTGAGLLTLSAAELHNQQGMISAQGGLLDVLAQSLNNDQGQLLGSGDLLLKGGDLANGRGLIQARNSVTVDAHSLSNGGSLGAKLVSLLLVGSLDNSNGLIESGSTLNVDAGALRNANGQLRALGTQGTSRFAIGGLFDNSQGLVEIGNARLSLNSVGLSNQQGMLRHLGREGFALSLADTGNAGGSFITNSRLDLDLADWTNTSVIQAQKIGLKVGTFTQSASGKLISIDGLEASGDHWINHGSLETDGDLRLTLSGSYQGNGGLKSLGNMSVSAASAELGEGADVRSGGQGTFVLGTHLINRGSITSTGQMLLQVASLNNQGTLGAGQSLRIEAPSLVNQGGLMFSGANMLLLSDNLLNLRGDLYSFGRLDMARDLNGSQAQGFHNLSGTVESVGGMSINAATLENARESVDIVTRKVAARMTYDSCYDCSGGKRNANFILEEIDRTYAENSSPRASLISGAEMTLTGGQVENRYSLLSSAGDLTIDALTFNNQGATLGEYNTQRFLNSYRSRSLGSIFRWVEGFNARNWPGGTGDIATEISQFIQSSTSDNYLLATPVYTPSQDLSYNAVVQAGGKVQINAQVIEQGVIRPSFAFVTGGSKVGDTHVGGSAIATPVTLNPQLAADTTQQPVDPLSLPGFSLPQGPGGLFHVNSDPGHPYLVESDPRFANLGNFLNSDYLLSRLGLDTDVAQRRLGDGLYEQRLIRDAVLARTGQRFLAGLTSDEAMFRYLMDNAIASKDALDLAPGVALTSAQVAALTHDIVWMQEQEVQGQKVLVPVLYLAQANNRLAPNGALIQGTDVQLMAGSGLSNQGTLRASNSLLIGAENIDNSGLMEANQRLSLLATDSIRNAQGGILKGQDVTLVAQQGDVLNLRSVTTHDAAHASGTQRVDFVDKGARVEAGNLLLVSAGRDLQSVGSTLSAGGDAQLSAGRDLNIIAAEGLDSSTGQRKKAHWSKSQTTQYGSDVTVGGNLIASAGGDMAVVASKIKAGGDLSLAIDGNLNIASAANESHSEYHKKGGGKKLDVEDSVVRQQGSEIEAGGNLKAVAGGNLLLIASQLKSGGEAYLYGGKQLGMLAAENSDYHLYDKKKKGGWGSKETRRDEVTDVRYVGSTITTGGNLTVKSAGDQMYQVATLNSGKDLLIDSGGAITFEAVKDLHQESHERSKSDLAWTSAKGKGKTDETLRQTQLVAQGQMAIQAVDGLTIDVKQVDRQTVSQTIDAMVKGNPQLAWVKEAEQRGDVDWRQVKEVHDSFKYSHSSLGQGAVLAIIIVVTVLTAGAASSLAATGAAQGSAMAAASTTTATVGGVTTTTTVAAGWGNVMATSVMTSMASQGAVSVINNRGNLGAAFKDITTKDALKGYATGAVTAGFTSGVLDGAFGVTGDNVNKVTKGFNLSDWGDIGKFGLYSGAQGATHAIAQTAIQGGSFGDNLGSSLTNELQNALQGVAFNAVGGYSLEQKWADGSPQKVALHALVGGILSEASGQGFAVGAAAAGANEALSNSLSDLVKKDSKLQLAASQLVGLVAAGVVDGDLQTGANIAKNATAYNRQLHPEEVRRIKEKAAQLTAERGRPGFQDFTWEELLTIASDSQLDNSTANKYAALANKFAQESSRGNPLSSDFTQDMQVAQAAVTQMAQQGTPLTWNDGSAITAYGKPVLAFQATAEQKADSSLFGRTDYGSFGSMGGGNIALTGNQYGSKTALNKYSEISLFNGSSQRFDDLTERATSTVIPDLKTVTMLEFTPVGRAGAAGAAGAKAVAAGSGELLLVGGAKLVESKVIQANTTVQLSEAITLATGKVLPKGSVVTVSDDTMKVVYPNGAKELSSYSQSVSSPLALGGAKVTGGAAGKVDDLATSGLSSASNLPSGTGLGGFKVGLSADDITAINSQFGGSVSFREVDTAIANAANYDGFYNKAGSMVRDIAGGHLFDNGNKRTAVEVVEQLIIKNGVDGPPKQIIWNVVDKVATGKLTNVQDISKALRGLD</sequence>
<dbReference type="Gene3D" id="1.20.120.1870">
    <property type="entry name" value="Fic/DOC protein, Fido domain"/>
    <property type="match status" value="1"/>
</dbReference>
<evidence type="ECO:0000259" key="1">
    <source>
        <dbReference type="Pfam" id="PF04830"/>
    </source>
</evidence>
<dbReference type="InterPro" id="IPR010069">
    <property type="entry name" value="CdiA_FHA1_rpt"/>
</dbReference>
<dbReference type="EMBL" id="JALQCX010000007">
    <property type="protein sequence ID" value="MCK9813470.1"/>
    <property type="molecule type" value="Genomic_DNA"/>
</dbReference>
<dbReference type="InterPro" id="IPR008638">
    <property type="entry name" value="FhaB/CdiA-like_TPS"/>
</dbReference>
<feature type="domain" description="DUF637" evidence="1">
    <location>
        <begin position="1619"/>
        <end position="1790"/>
    </location>
</feature>
<dbReference type="Pfam" id="PF13332">
    <property type="entry name" value="Fil_haemagg_2"/>
    <property type="match status" value="3"/>
</dbReference>
<dbReference type="InterPro" id="IPR053737">
    <property type="entry name" value="Type_II_TA_Toxin"/>
</dbReference>
<reference evidence="3 4" key="1">
    <citation type="journal article" date="2022" name="Int. J. Syst. Evol. Microbiol.">
        <title>Pseudomonas aegrilactucae sp. nov. and Pseudomonas morbosilactucae sp. nov., pathogens causing bacterial rot of lettuce in Japan.</title>
        <authorList>
            <person name="Sawada H."/>
            <person name="Fujikawa T."/>
            <person name="Satou M."/>
        </authorList>
    </citation>
    <scope>NUCLEOTIDE SEQUENCE [LARGE SCALE GENOMIC DNA]</scope>
    <source>
        <strain evidence="3 4">MAFF 302046</strain>
    </source>
</reference>
<reference evidence="3 4" key="2">
    <citation type="journal article" date="2023" name="Plant Pathol.">
        <title>Dismantling and reorganizing Pseudomonas marginalis sensu#lato.</title>
        <authorList>
            <person name="Sawada H."/>
            <person name="Fujikawa T."/>
            <person name="Satou M."/>
        </authorList>
    </citation>
    <scope>NUCLEOTIDE SEQUENCE [LARGE SCALE GENOMIC DNA]</scope>
    <source>
        <strain evidence="3 4">MAFF 302046</strain>
    </source>
</reference>
<dbReference type="InterPro" id="IPR025157">
    <property type="entry name" value="Hemagglutinin_rpt"/>
</dbReference>
<dbReference type="Proteomes" id="UP001155163">
    <property type="component" value="Unassembled WGS sequence"/>
</dbReference>
<evidence type="ECO:0000313" key="3">
    <source>
        <dbReference type="EMBL" id="MCK9813470.1"/>
    </source>
</evidence>
<name>A0ABT0JC62_9PSED</name>
<proteinExistence type="predicted"/>
<dbReference type="InterPro" id="IPR012334">
    <property type="entry name" value="Pectin_lyas_fold"/>
</dbReference>
<dbReference type="SUPFAM" id="SSF51126">
    <property type="entry name" value="Pectin lyase-like"/>
    <property type="match status" value="1"/>
</dbReference>
<feature type="domain" description="Filamentous haemagglutinin FhaB/tRNA nuclease CdiA-like TPS" evidence="2">
    <location>
        <begin position="2"/>
        <end position="164"/>
    </location>
</feature>
<dbReference type="NCBIfam" id="TIGR01731">
    <property type="entry name" value="fil_hemag_20aa"/>
    <property type="match status" value="13"/>
</dbReference>
<keyword evidence="4" id="KW-1185">Reference proteome</keyword>
<dbReference type="Pfam" id="PF05860">
    <property type="entry name" value="TPS"/>
    <property type="match status" value="1"/>
</dbReference>
<dbReference type="Pfam" id="PF04830">
    <property type="entry name" value="DUF637"/>
    <property type="match status" value="1"/>
</dbReference>
<dbReference type="InterPro" id="IPR011050">
    <property type="entry name" value="Pectin_lyase_fold/virulence"/>
</dbReference>
<accession>A0ABT0JC62</accession>
<dbReference type="InterPro" id="IPR006915">
    <property type="entry name" value="DUF637_hemagglutn_put"/>
</dbReference>
<evidence type="ECO:0000259" key="2">
    <source>
        <dbReference type="Pfam" id="PF05860"/>
    </source>
</evidence>
<dbReference type="RefSeq" id="WP_425273389.1">
    <property type="nucleotide sequence ID" value="NZ_JALQCX010000007.1"/>
</dbReference>
<gene>
    <name evidence="3" type="ORF">M1B35_04720</name>
</gene>